<dbReference type="CDD" id="cd21151">
    <property type="entry name" value="PUA_Nip7-like"/>
    <property type="match status" value="1"/>
</dbReference>
<dbReference type="InterPro" id="IPR036974">
    <property type="entry name" value="PUA_sf"/>
</dbReference>
<dbReference type="CDD" id="cd21146">
    <property type="entry name" value="Nip7_N_euk"/>
    <property type="match status" value="1"/>
</dbReference>
<comment type="function">
    <text evidence="1 8">Required for proper 34S pre-rRNA processing and 60S ribosome subunit assembly.</text>
</comment>
<evidence type="ECO:0000313" key="11">
    <source>
        <dbReference type="WBParaSite" id="SMUV_0000777401-mRNA-1"/>
    </source>
</evidence>
<dbReference type="SUPFAM" id="SSF88697">
    <property type="entry name" value="PUA domain-like"/>
    <property type="match status" value="1"/>
</dbReference>
<dbReference type="InterPro" id="IPR016686">
    <property type="entry name" value="Ribosomal_synth_fac_NIP7"/>
</dbReference>
<evidence type="ECO:0000259" key="9">
    <source>
        <dbReference type="SMART" id="SM00359"/>
    </source>
</evidence>
<dbReference type="FunFam" id="2.30.130.10:FF:000002">
    <property type="entry name" value="60S ribosome subunit biogenesis protein NIP7 homolog"/>
    <property type="match status" value="1"/>
</dbReference>
<dbReference type="GO" id="GO:0005730">
    <property type="term" value="C:nucleolus"/>
    <property type="evidence" value="ECO:0007669"/>
    <property type="project" value="UniProtKB-SubCell"/>
</dbReference>
<dbReference type="AlphaFoldDB" id="A0A0N5ASK3"/>
<dbReference type="FunFam" id="3.10.450.220:FF:000001">
    <property type="entry name" value="60S ribosome subunit biogenesis protein NIP7 homolog"/>
    <property type="match status" value="1"/>
</dbReference>
<evidence type="ECO:0000256" key="2">
    <source>
        <dbReference type="ARBA" id="ARBA00004604"/>
    </source>
</evidence>
<dbReference type="InterPro" id="IPR015947">
    <property type="entry name" value="PUA-like_sf"/>
</dbReference>
<evidence type="ECO:0000256" key="5">
    <source>
        <dbReference type="ARBA" id="ARBA00022517"/>
    </source>
</evidence>
<sequence>MRPLTDEETEAVFEKLAKFVGEDVKLLIDRDDGKYCFRLHKDRVYYCTEELMKQAACIGREPLLSFGTCLGKFTKTKKFYLHITALDYIAPYAKRRVWLKPGAEQQFLYGNNILKSGVARMTEATEEHDGVVVYSVNDMPLGFGIAAKSTSQSRVADPTAIIVIHLCDLGEYLRHEETIT</sequence>
<dbReference type="SMART" id="SM00359">
    <property type="entry name" value="PUA"/>
    <property type="match status" value="1"/>
</dbReference>
<evidence type="ECO:0000256" key="6">
    <source>
        <dbReference type="ARBA" id="ARBA00022884"/>
    </source>
</evidence>
<dbReference type="Gene3D" id="3.10.450.220">
    <property type="match status" value="1"/>
</dbReference>
<comment type="subunit">
    <text evidence="8">Interacts with pre-ribosome complex.</text>
</comment>
<evidence type="ECO:0000256" key="3">
    <source>
        <dbReference type="ARBA" id="ARBA00009895"/>
    </source>
</evidence>
<feature type="domain" description="PUA" evidence="9">
    <location>
        <begin position="95"/>
        <end position="171"/>
    </location>
</feature>
<evidence type="ECO:0000256" key="8">
    <source>
        <dbReference type="PIRNR" id="PIRNR017190"/>
    </source>
</evidence>
<name>A0A0N5ASK3_9BILA</name>
<dbReference type="Pfam" id="PF17833">
    <property type="entry name" value="pre-PUA_NIP7"/>
    <property type="match status" value="1"/>
</dbReference>
<keyword evidence="5 8" id="KW-0690">Ribosome biogenesis</keyword>
<dbReference type="PROSITE" id="PS50890">
    <property type="entry name" value="PUA"/>
    <property type="match status" value="1"/>
</dbReference>
<dbReference type="PIRSF" id="PIRSF017190">
    <property type="entry name" value="Rbsml_synth_fac_NIP7"/>
    <property type="match status" value="1"/>
</dbReference>
<dbReference type="Gene3D" id="2.30.130.10">
    <property type="entry name" value="PUA domain"/>
    <property type="match status" value="1"/>
</dbReference>
<dbReference type="STRING" id="451379.A0A0N5ASK3"/>
<dbReference type="PANTHER" id="PTHR23415">
    <property type="entry name" value="CYCLIN-DEPENDENT KINASES REGULATORY SUBUNIT/60S RIBOSOME SUBUNIT BIOGENESIS PROTEIN NIP7"/>
    <property type="match status" value="1"/>
</dbReference>
<evidence type="ECO:0000256" key="1">
    <source>
        <dbReference type="ARBA" id="ARBA00004087"/>
    </source>
</evidence>
<proteinExistence type="inferred from homology"/>
<evidence type="ECO:0000256" key="7">
    <source>
        <dbReference type="ARBA" id="ARBA00023242"/>
    </source>
</evidence>
<evidence type="ECO:0000313" key="10">
    <source>
        <dbReference type="Proteomes" id="UP000046393"/>
    </source>
</evidence>
<keyword evidence="7 8" id="KW-0539">Nucleus</keyword>
<keyword evidence="10" id="KW-1185">Reference proteome</keyword>
<dbReference type="InterPro" id="IPR002478">
    <property type="entry name" value="PUA"/>
</dbReference>
<comment type="similarity">
    <text evidence="3 8">Belongs to the NIP7 family.</text>
</comment>
<dbReference type="InterPro" id="IPR040598">
    <property type="entry name" value="NIP7_N"/>
</dbReference>
<accession>A0A0N5ASK3</accession>
<organism evidence="10 11">
    <name type="scientific">Syphacia muris</name>
    <dbReference type="NCBI Taxonomy" id="451379"/>
    <lineage>
        <taxon>Eukaryota</taxon>
        <taxon>Metazoa</taxon>
        <taxon>Ecdysozoa</taxon>
        <taxon>Nematoda</taxon>
        <taxon>Chromadorea</taxon>
        <taxon>Rhabditida</taxon>
        <taxon>Spirurina</taxon>
        <taxon>Oxyuridomorpha</taxon>
        <taxon>Oxyuroidea</taxon>
        <taxon>Oxyuridae</taxon>
        <taxon>Syphacia</taxon>
    </lineage>
</organism>
<protein>
    <recommendedName>
        <fullName evidence="4 8">60S ribosome subunit biogenesis protein NIP7 homolog</fullName>
    </recommendedName>
</protein>
<dbReference type="GO" id="GO:0003723">
    <property type="term" value="F:RNA binding"/>
    <property type="evidence" value="ECO:0007669"/>
    <property type="project" value="UniProtKB-KW"/>
</dbReference>
<dbReference type="SUPFAM" id="SSF88802">
    <property type="entry name" value="Pre-PUA domain"/>
    <property type="match status" value="1"/>
</dbReference>
<evidence type="ECO:0000256" key="4">
    <source>
        <dbReference type="ARBA" id="ARBA00018162"/>
    </source>
</evidence>
<dbReference type="InterPro" id="IPR005155">
    <property type="entry name" value="UPF0113_PUA"/>
</dbReference>
<dbReference type="GO" id="GO:0042255">
    <property type="term" value="P:ribosome assembly"/>
    <property type="evidence" value="ECO:0007669"/>
    <property type="project" value="InterPro"/>
</dbReference>
<keyword evidence="6 8" id="KW-0694">RNA-binding</keyword>
<comment type="subcellular location">
    <subcellularLocation>
        <location evidence="2">Nucleus</location>
        <location evidence="2">Nucleolus</location>
    </subcellularLocation>
</comment>
<dbReference type="Pfam" id="PF03657">
    <property type="entry name" value="UPF0113"/>
    <property type="match status" value="1"/>
</dbReference>
<dbReference type="Proteomes" id="UP000046393">
    <property type="component" value="Unplaced"/>
</dbReference>
<dbReference type="InterPro" id="IPR055359">
    <property type="entry name" value="Nip7_N_euk"/>
</dbReference>
<dbReference type="WBParaSite" id="SMUV_0000777401-mRNA-1">
    <property type="protein sequence ID" value="SMUV_0000777401-mRNA-1"/>
    <property type="gene ID" value="SMUV_0000777401"/>
</dbReference>
<reference evidence="11" key="1">
    <citation type="submission" date="2017-02" db="UniProtKB">
        <authorList>
            <consortium name="WormBaseParasite"/>
        </authorList>
    </citation>
    <scope>IDENTIFICATION</scope>
</reference>